<feature type="transmembrane region" description="Helical" evidence="1">
    <location>
        <begin position="6"/>
        <end position="28"/>
    </location>
</feature>
<dbReference type="Proteomes" id="UP000288794">
    <property type="component" value="Unassembled WGS sequence"/>
</dbReference>
<dbReference type="RefSeq" id="WP_128178807.1">
    <property type="nucleotide sequence ID" value="NZ_CP071409.1"/>
</dbReference>
<comment type="caution">
    <text evidence="3">The sequence shown here is derived from an EMBL/GenBank/DDBJ whole genome shotgun (WGS) entry which is preliminary data.</text>
</comment>
<dbReference type="Gene3D" id="1.20.144.10">
    <property type="entry name" value="Phosphatidic acid phosphatase type 2/haloperoxidase"/>
    <property type="match status" value="1"/>
</dbReference>
<feature type="domain" description="Phosphatidic acid phosphatase type 2/haloperoxidase" evidence="2">
    <location>
        <begin position="9"/>
        <end position="143"/>
    </location>
</feature>
<name>A0A443IB95_9GAMM</name>
<feature type="transmembrane region" description="Helical" evidence="1">
    <location>
        <begin position="97"/>
        <end position="116"/>
    </location>
</feature>
<dbReference type="InterPro" id="IPR036938">
    <property type="entry name" value="PAP2/HPO_sf"/>
</dbReference>
<dbReference type="AlphaFoldDB" id="A0A443IB95"/>
<dbReference type="SUPFAM" id="SSF48317">
    <property type="entry name" value="Acid phosphatase/Vanadium-dependent haloperoxidase"/>
    <property type="match status" value="1"/>
</dbReference>
<gene>
    <name evidence="3" type="ORF">ED28_14745</name>
</gene>
<keyword evidence="1" id="KW-0812">Transmembrane</keyword>
<reference evidence="3 4" key="1">
    <citation type="submission" date="2014-04" db="EMBL/GenBank/DDBJ databases">
        <title>Draft genome sequence of Pantoea beijingensis strain LMG 27579, an emerging pathogen to Pleurotus eryngii with potential industrial application.</title>
        <authorList>
            <person name="Xu F."/>
            <person name="Liu Y."/>
            <person name="Wang S."/>
            <person name="Yin Y."/>
            <person name="Ma Y."/>
            <person name="Zhao S."/>
            <person name="Rong C."/>
        </authorList>
    </citation>
    <scope>NUCLEOTIDE SEQUENCE [LARGE SCALE GENOMIC DNA]</scope>
    <source>
        <strain evidence="3 4">LMG 27579</strain>
    </source>
</reference>
<sequence>MSWRTLTYFGDSMLLIPTACIIALFMAWKSEDRRTVWYWILAFCMAGSIVSISKIAFMGFGIGNVRFNFTGFSGHSAMSATFWPVIFWLFTSRFTPFWRVAAIGIGYLLPLLVGVSRLELNAHSTSEVLTGLLIGFTLSTLFLLSQRYAKIRHFTLPQLSAILLLPLLIMGHGRIATTQSFLEHLSMRIAGLDKPWTRADLLKLHSPGPKTMVSTPALASP</sequence>
<evidence type="ECO:0000259" key="2">
    <source>
        <dbReference type="SMART" id="SM00014"/>
    </source>
</evidence>
<evidence type="ECO:0000256" key="1">
    <source>
        <dbReference type="SAM" id="Phobius"/>
    </source>
</evidence>
<feature type="transmembrane region" description="Helical" evidence="1">
    <location>
        <begin position="35"/>
        <end position="60"/>
    </location>
</feature>
<dbReference type="InterPro" id="IPR000326">
    <property type="entry name" value="PAP2/HPO"/>
</dbReference>
<proteinExistence type="predicted"/>
<protein>
    <recommendedName>
        <fullName evidence="2">Phosphatidic acid phosphatase type 2/haloperoxidase domain-containing protein</fullName>
    </recommendedName>
</protein>
<keyword evidence="1" id="KW-0472">Membrane</keyword>
<keyword evidence="4" id="KW-1185">Reference proteome</keyword>
<feature type="transmembrane region" description="Helical" evidence="1">
    <location>
        <begin position="72"/>
        <end position="90"/>
    </location>
</feature>
<accession>A0A443IB95</accession>
<dbReference type="Pfam" id="PF01569">
    <property type="entry name" value="PAP2"/>
    <property type="match status" value="1"/>
</dbReference>
<evidence type="ECO:0000313" key="3">
    <source>
        <dbReference type="EMBL" id="RWR01176.1"/>
    </source>
</evidence>
<evidence type="ECO:0000313" key="4">
    <source>
        <dbReference type="Proteomes" id="UP000288794"/>
    </source>
</evidence>
<organism evidence="3 4">
    <name type="scientific">[Pantoea] beijingensis</name>
    <dbReference type="NCBI Taxonomy" id="1324864"/>
    <lineage>
        <taxon>Bacteria</taxon>
        <taxon>Pseudomonadati</taxon>
        <taxon>Pseudomonadota</taxon>
        <taxon>Gammaproteobacteria</taxon>
        <taxon>Enterobacterales</taxon>
        <taxon>Erwiniaceae</taxon>
        <taxon>Erwinia</taxon>
    </lineage>
</organism>
<keyword evidence="1" id="KW-1133">Transmembrane helix</keyword>
<feature type="transmembrane region" description="Helical" evidence="1">
    <location>
        <begin position="128"/>
        <end position="144"/>
    </location>
</feature>
<dbReference type="EMBL" id="JMEE01000039">
    <property type="protein sequence ID" value="RWR01176.1"/>
    <property type="molecule type" value="Genomic_DNA"/>
</dbReference>
<dbReference type="SMART" id="SM00014">
    <property type="entry name" value="acidPPc"/>
    <property type="match status" value="1"/>
</dbReference>